<keyword evidence="2" id="KW-1185">Reference proteome</keyword>
<accession>A0ACB9QVB2</accession>
<proteinExistence type="predicted"/>
<organism evidence="1 2">
    <name type="scientific">Melastoma candidum</name>
    <dbReference type="NCBI Taxonomy" id="119954"/>
    <lineage>
        <taxon>Eukaryota</taxon>
        <taxon>Viridiplantae</taxon>
        <taxon>Streptophyta</taxon>
        <taxon>Embryophyta</taxon>
        <taxon>Tracheophyta</taxon>
        <taxon>Spermatophyta</taxon>
        <taxon>Magnoliopsida</taxon>
        <taxon>eudicotyledons</taxon>
        <taxon>Gunneridae</taxon>
        <taxon>Pentapetalae</taxon>
        <taxon>rosids</taxon>
        <taxon>malvids</taxon>
        <taxon>Myrtales</taxon>
        <taxon>Melastomataceae</taxon>
        <taxon>Melastomatoideae</taxon>
        <taxon>Melastomateae</taxon>
        <taxon>Melastoma</taxon>
    </lineage>
</organism>
<dbReference type="EMBL" id="CM042884">
    <property type="protein sequence ID" value="KAI4370385.1"/>
    <property type="molecule type" value="Genomic_DNA"/>
</dbReference>
<comment type="caution">
    <text evidence="1">The sequence shown here is derived from an EMBL/GenBank/DDBJ whole genome shotgun (WGS) entry which is preliminary data.</text>
</comment>
<name>A0ACB9QVB2_9MYRT</name>
<evidence type="ECO:0000313" key="2">
    <source>
        <dbReference type="Proteomes" id="UP001057402"/>
    </source>
</evidence>
<sequence length="127" mass="14555">MLVRCLIGRRSHLRSSIPEELVKVRAVAVEEGRRCEELTRLISPKAEVGRQLDLGGRFCCRYRESHHRLLTSRPLWLLWSHGSAEIVGMESEKKRFASFSLVRGCSLLFLPDQDKIKKGIGIARWSP</sequence>
<gene>
    <name evidence="1" type="ORF">MLD38_018743</name>
</gene>
<dbReference type="Proteomes" id="UP001057402">
    <property type="component" value="Chromosome 5"/>
</dbReference>
<evidence type="ECO:0000313" key="1">
    <source>
        <dbReference type="EMBL" id="KAI4370385.1"/>
    </source>
</evidence>
<protein>
    <submittedName>
        <fullName evidence="1">Uncharacterized protein</fullName>
    </submittedName>
</protein>
<reference evidence="2" key="1">
    <citation type="journal article" date="2023" name="Front. Plant Sci.">
        <title>Chromosomal-level genome assembly of Melastoma candidum provides insights into trichome evolution.</title>
        <authorList>
            <person name="Zhong Y."/>
            <person name="Wu W."/>
            <person name="Sun C."/>
            <person name="Zou P."/>
            <person name="Liu Y."/>
            <person name="Dai S."/>
            <person name="Zhou R."/>
        </authorList>
    </citation>
    <scope>NUCLEOTIDE SEQUENCE [LARGE SCALE GENOMIC DNA]</scope>
</reference>